<evidence type="ECO:0000256" key="1">
    <source>
        <dbReference type="SAM" id="MobiDB-lite"/>
    </source>
</evidence>
<dbReference type="EMBL" id="CAWUFR010000174">
    <property type="protein sequence ID" value="CAK6971278.1"/>
    <property type="molecule type" value="Genomic_DNA"/>
</dbReference>
<feature type="region of interest" description="Disordered" evidence="1">
    <location>
        <begin position="79"/>
        <end position="100"/>
    </location>
</feature>
<gene>
    <name evidence="2" type="ORF">FSCOSCO3_A002397</name>
</gene>
<evidence type="ECO:0000313" key="3">
    <source>
        <dbReference type="Proteomes" id="UP001314229"/>
    </source>
</evidence>
<reference evidence="2 3" key="1">
    <citation type="submission" date="2024-01" db="EMBL/GenBank/DDBJ databases">
        <authorList>
            <person name="Alioto T."/>
            <person name="Alioto T."/>
            <person name="Gomez Garrido J."/>
        </authorList>
    </citation>
    <scope>NUCLEOTIDE SEQUENCE [LARGE SCALE GENOMIC DNA]</scope>
</reference>
<organism evidence="2 3">
    <name type="scientific">Scomber scombrus</name>
    <name type="common">Atlantic mackerel</name>
    <name type="synonym">Scomber vernalis</name>
    <dbReference type="NCBI Taxonomy" id="13677"/>
    <lineage>
        <taxon>Eukaryota</taxon>
        <taxon>Metazoa</taxon>
        <taxon>Chordata</taxon>
        <taxon>Craniata</taxon>
        <taxon>Vertebrata</taxon>
        <taxon>Euteleostomi</taxon>
        <taxon>Actinopterygii</taxon>
        <taxon>Neopterygii</taxon>
        <taxon>Teleostei</taxon>
        <taxon>Neoteleostei</taxon>
        <taxon>Acanthomorphata</taxon>
        <taxon>Pelagiaria</taxon>
        <taxon>Scombriformes</taxon>
        <taxon>Scombridae</taxon>
        <taxon>Scomber</taxon>
    </lineage>
</organism>
<dbReference type="AlphaFoldDB" id="A0AAV1PI43"/>
<protein>
    <submittedName>
        <fullName evidence="2">Uncharacterized protein</fullName>
    </submittedName>
</protein>
<proteinExistence type="predicted"/>
<name>A0AAV1PI43_SCOSC</name>
<accession>A0AAV1PI43</accession>
<feature type="compositionally biased region" description="Basic residues" evidence="1">
    <location>
        <begin position="80"/>
        <end position="94"/>
    </location>
</feature>
<evidence type="ECO:0000313" key="2">
    <source>
        <dbReference type="EMBL" id="CAK6971278.1"/>
    </source>
</evidence>
<keyword evidence="3" id="KW-1185">Reference proteome</keyword>
<dbReference type="Proteomes" id="UP001314229">
    <property type="component" value="Unassembled WGS sequence"/>
</dbReference>
<sequence length="100" mass="10522">MGAMIGLFGPPRGDVLMGVHSNCGAETPDVNFSGSTSSSGQVETDGAMLAAVQKKFPEILDTDESGSICKRTEECAASSKSKRGRHRGARRSVIKVHSQI</sequence>
<comment type="caution">
    <text evidence="2">The sequence shown here is derived from an EMBL/GenBank/DDBJ whole genome shotgun (WGS) entry which is preliminary data.</text>
</comment>